<evidence type="ECO:0000313" key="3">
    <source>
        <dbReference type="Proteomes" id="UP000502196"/>
    </source>
</evidence>
<dbReference type="SUPFAM" id="SSF47413">
    <property type="entry name" value="lambda repressor-like DNA-binding domains"/>
    <property type="match status" value="1"/>
</dbReference>
<feature type="domain" description="HTH cro/C1-type" evidence="1">
    <location>
        <begin position="18"/>
        <end position="61"/>
    </location>
</feature>
<dbReference type="EMBL" id="LR792683">
    <property type="protein sequence ID" value="CAB3392585.1"/>
    <property type="molecule type" value="Genomic_DNA"/>
</dbReference>
<proteinExistence type="predicted"/>
<protein>
    <submittedName>
        <fullName evidence="2">XRE family transcriptional regulator</fullName>
    </submittedName>
</protein>
<dbReference type="AlphaFoldDB" id="A0A6F9E808"/>
<accession>A0A6F9E808</accession>
<gene>
    <name evidence="2" type="ORF">COOX1_1484</name>
</gene>
<dbReference type="RefSeq" id="WP_197945578.1">
    <property type="nucleotide sequence ID" value="NZ_CP047971.1"/>
</dbReference>
<dbReference type="CDD" id="cd00093">
    <property type="entry name" value="HTH_XRE"/>
    <property type="match status" value="1"/>
</dbReference>
<evidence type="ECO:0000259" key="1">
    <source>
        <dbReference type="PROSITE" id="PS50943"/>
    </source>
</evidence>
<dbReference type="Gene3D" id="1.10.260.40">
    <property type="entry name" value="lambda repressor-like DNA-binding domains"/>
    <property type="match status" value="1"/>
</dbReference>
<evidence type="ECO:0000313" key="2">
    <source>
        <dbReference type="EMBL" id="CAB3392585.1"/>
    </source>
</evidence>
<dbReference type="Proteomes" id="UP000502196">
    <property type="component" value="Chromosome"/>
</dbReference>
<dbReference type="InterPro" id="IPR010982">
    <property type="entry name" value="Lambda_DNA-bd_dom_sf"/>
</dbReference>
<dbReference type="GO" id="GO:0003677">
    <property type="term" value="F:DNA binding"/>
    <property type="evidence" value="ECO:0007669"/>
    <property type="project" value="InterPro"/>
</dbReference>
<organism evidence="2 3">
    <name type="scientific">Kyrpidia spormannii</name>
    <dbReference type="NCBI Taxonomy" id="2055160"/>
    <lineage>
        <taxon>Bacteria</taxon>
        <taxon>Bacillati</taxon>
        <taxon>Bacillota</taxon>
        <taxon>Bacilli</taxon>
        <taxon>Bacillales</taxon>
        <taxon>Alicyclobacillaceae</taxon>
        <taxon>Kyrpidia</taxon>
    </lineage>
</organism>
<dbReference type="PROSITE" id="PS50943">
    <property type="entry name" value="HTH_CROC1"/>
    <property type="match status" value="1"/>
</dbReference>
<dbReference type="InterPro" id="IPR001387">
    <property type="entry name" value="Cro/C1-type_HTH"/>
</dbReference>
<name>A0A6F9E808_9BACL</name>
<reference evidence="2 3" key="1">
    <citation type="submission" date="2020-04" db="EMBL/GenBank/DDBJ databases">
        <authorList>
            <person name="Hogendoorn C."/>
        </authorList>
    </citation>
    <scope>NUCLEOTIDE SEQUENCE [LARGE SCALE GENOMIC DNA]</scope>
    <source>
        <strain evidence="2">COOX1</strain>
    </source>
</reference>
<sequence>MREITTLRLLRFVTGTEQGELAATIGVSKQVVSQAETGIRAAYPRVRRLLAAYYETSESALFDARGFARLVPPQVLEGIRAQLAPPEDEPQASA</sequence>